<sequence length="256" mass="29339">MNLSDYLAQRLEETGISESEFQELIIRLVNYSVIVRDESQTEQQLFDRLVRCRELVEEYLAVIGIQIHMDTRFEYVRVYPPSSEIPGIKEADENAWSGSLRNRLSQYEVALVLVLRAQYEKALREGKIDEKGYALDSIESLIIAAKNLLGRNLPEKLTERKKLFQRLRLLRLIDFRSDEAFDTGEGWIKIHPMIVTFVSDTAVDALASESNSETEVEEIDGEKLGMEELATSEKSCNEKTVISERQDLPEGEMNVS</sequence>
<evidence type="ECO:0000256" key="1">
    <source>
        <dbReference type="SAM" id="MobiDB-lite"/>
    </source>
</evidence>
<dbReference type="InterPro" id="IPR025449">
    <property type="entry name" value="JetB"/>
</dbReference>
<evidence type="ECO:0000313" key="3">
    <source>
        <dbReference type="Proteomes" id="UP000315439"/>
    </source>
</evidence>
<protein>
    <submittedName>
        <fullName evidence="2">DUF4194 domain-containing protein</fullName>
    </submittedName>
</protein>
<dbReference type="OrthoDB" id="5800855at2"/>
<dbReference type="Pfam" id="PF13835">
    <property type="entry name" value="DUF4194"/>
    <property type="match status" value="1"/>
</dbReference>
<feature type="region of interest" description="Disordered" evidence="1">
    <location>
        <begin position="231"/>
        <end position="256"/>
    </location>
</feature>
<name>A0A545UBR4_9GAMM</name>
<feature type="compositionally biased region" description="Basic and acidic residues" evidence="1">
    <location>
        <begin position="235"/>
        <end position="248"/>
    </location>
</feature>
<dbReference type="AlphaFoldDB" id="A0A545UBR4"/>
<gene>
    <name evidence="2" type="ORF">FLL46_13925</name>
</gene>
<dbReference type="Proteomes" id="UP000315439">
    <property type="component" value="Unassembled WGS sequence"/>
</dbReference>
<accession>A0A545UBR4</accession>
<organism evidence="2 3">
    <name type="scientific">Aliikangiella coralliicola</name>
    <dbReference type="NCBI Taxonomy" id="2592383"/>
    <lineage>
        <taxon>Bacteria</taxon>
        <taxon>Pseudomonadati</taxon>
        <taxon>Pseudomonadota</taxon>
        <taxon>Gammaproteobacteria</taxon>
        <taxon>Oceanospirillales</taxon>
        <taxon>Pleioneaceae</taxon>
        <taxon>Aliikangiella</taxon>
    </lineage>
</organism>
<evidence type="ECO:0000313" key="2">
    <source>
        <dbReference type="EMBL" id="TQV86911.1"/>
    </source>
</evidence>
<reference evidence="2 3" key="1">
    <citation type="submission" date="2019-07" db="EMBL/GenBank/DDBJ databases">
        <title>Draft genome for Aliikangiella sp. M105.</title>
        <authorList>
            <person name="Wang G."/>
        </authorList>
    </citation>
    <scope>NUCLEOTIDE SEQUENCE [LARGE SCALE GENOMIC DNA]</scope>
    <source>
        <strain evidence="2 3">M105</strain>
    </source>
</reference>
<dbReference type="RefSeq" id="WP_142894383.1">
    <property type="nucleotide sequence ID" value="NZ_ML660165.1"/>
</dbReference>
<dbReference type="EMBL" id="VIKS01000009">
    <property type="protein sequence ID" value="TQV86911.1"/>
    <property type="molecule type" value="Genomic_DNA"/>
</dbReference>
<proteinExistence type="predicted"/>
<comment type="caution">
    <text evidence="2">The sequence shown here is derived from an EMBL/GenBank/DDBJ whole genome shotgun (WGS) entry which is preliminary data.</text>
</comment>
<keyword evidence="3" id="KW-1185">Reference proteome</keyword>